<feature type="domain" description="FAD-binding FR-type" evidence="14">
    <location>
        <begin position="236"/>
        <end position="448"/>
    </location>
</feature>
<comment type="cofactor">
    <cofactor evidence="12">
        <name>FAD</name>
        <dbReference type="ChEBI" id="CHEBI:57692"/>
    </cofactor>
    <text evidence="12">Binds 1 FAD per subunit.</text>
</comment>
<dbReference type="PANTHER" id="PTHR19384">
    <property type="entry name" value="NITRIC OXIDE SYNTHASE-RELATED"/>
    <property type="match status" value="1"/>
</dbReference>
<keyword evidence="10" id="KW-0198">Cysteine biosynthesis</keyword>
<proteinExistence type="predicted"/>
<feature type="binding site" evidence="12">
    <location>
        <begin position="404"/>
        <end position="406"/>
    </location>
    <ligand>
        <name>FAD</name>
        <dbReference type="ChEBI" id="CHEBI:57692"/>
    </ligand>
</feature>
<evidence type="ECO:0000313" key="16">
    <source>
        <dbReference type="Proteomes" id="UP000093482"/>
    </source>
</evidence>
<dbReference type="GO" id="GO:0004783">
    <property type="term" value="F:sulfite reductase (NADPH) activity"/>
    <property type="evidence" value="ECO:0007669"/>
    <property type="project" value="UniProtKB-EC"/>
</dbReference>
<keyword evidence="6 12" id="KW-0274">FAD</keyword>
<evidence type="ECO:0000256" key="10">
    <source>
        <dbReference type="ARBA" id="ARBA00023192"/>
    </source>
</evidence>
<dbReference type="AlphaFoldDB" id="A0A1C0YZ42"/>
<dbReference type="InterPro" id="IPR023173">
    <property type="entry name" value="NADPH_Cyt_P450_Rdtase_alpha"/>
</dbReference>
<organism evidence="15 16">
    <name type="scientific">Caryophanon latum</name>
    <dbReference type="NCBI Taxonomy" id="33977"/>
    <lineage>
        <taxon>Bacteria</taxon>
        <taxon>Bacillati</taxon>
        <taxon>Bacillota</taxon>
        <taxon>Bacilli</taxon>
        <taxon>Bacillales</taxon>
        <taxon>Caryophanaceae</taxon>
        <taxon>Caryophanon</taxon>
    </lineage>
</organism>
<dbReference type="Proteomes" id="UP000093482">
    <property type="component" value="Unassembled WGS sequence"/>
</dbReference>
<dbReference type="RefSeq" id="WP_066462679.1">
    <property type="nucleotide sequence ID" value="NZ_MATO01000016.1"/>
</dbReference>
<keyword evidence="8" id="KW-0249">Electron transport</keyword>
<dbReference type="SUPFAM" id="SSF52218">
    <property type="entry name" value="Flavoproteins"/>
    <property type="match status" value="1"/>
</dbReference>
<evidence type="ECO:0000256" key="6">
    <source>
        <dbReference type="ARBA" id="ARBA00022827"/>
    </source>
</evidence>
<evidence type="ECO:0000256" key="9">
    <source>
        <dbReference type="ARBA" id="ARBA00023002"/>
    </source>
</evidence>
<dbReference type="GO" id="GO:0005829">
    <property type="term" value="C:cytosol"/>
    <property type="evidence" value="ECO:0007669"/>
    <property type="project" value="TreeGrafter"/>
</dbReference>
<dbReference type="NCBIfam" id="TIGR01931">
    <property type="entry name" value="cysJ"/>
    <property type="match status" value="1"/>
</dbReference>
<comment type="cofactor">
    <cofactor evidence="12">
        <name>FMN</name>
        <dbReference type="ChEBI" id="CHEBI:58210"/>
    </cofactor>
    <text evidence="12">Binds 1 FMN per subunit.</text>
</comment>
<dbReference type="PIRSF" id="PIRSF000207">
    <property type="entry name" value="SiR-FP_CysJ"/>
    <property type="match status" value="1"/>
</dbReference>
<dbReference type="InterPro" id="IPR001709">
    <property type="entry name" value="Flavoprot_Pyr_Nucl_cyt_Rdtase"/>
</dbReference>
<evidence type="ECO:0000256" key="5">
    <source>
        <dbReference type="ARBA" id="ARBA00022643"/>
    </source>
</evidence>
<evidence type="ECO:0000256" key="8">
    <source>
        <dbReference type="ARBA" id="ARBA00022982"/>
    </source>
</evidence>
<dbReference type="InterPro" id="IPR001433">
    <property type="entry name" value="OxRdtase_FAD/NAD-bd"/>
</dbReference>
<dbReference type="Gene3D" id="3.40.50.360">
    <property type="match status" value="1"/>
</dbReference>
<dbReference type="Gene3D" id="3.40.50.80">
    <property type="entry name" value="Nucleotide-binding domain of ferredoxin-NADP reductase (FNR) module"/>
    <property type="match status" value="1"/>
</dbReference>
<evidence type="ECO:0000256" key="7">
    <source>
        <dbReference type="ARBA" id="ARBA00022857"/>
    </source>
</evidence>
<feature type="binding site" evidence="12">
    <location>
        <position position="322"/>
    </location>
    <ligand>
        <name>FAD</name>
        <dbReference type="ChEBI" id="CHEBI:57692"/>
    </ligand>
</feature>
<feature type="binding site" evidence="12">
    <location>
        <begin position="518"/>
        <end position="519"/>
    </location>
    <ligand>
        <name>NADP(+)</name>
        <dbReference type="ChEBI" id="CHEBI:58349"/>
    </ligand>
</feature>
<dbReference type="PANTHER" id="PTHR19384:SF128">
    <property type="entry name" value="NADPH OXIDOREDUCTASE A"/>
    <property type="match status" value="1"/>
</dbReference>
<dbReference type="InterPro" id="IPR017938">
    <property type="entry name" value="Riboflavin_synthase-like_b-brl"/>
</dbReference>
<dbReference type="Gene3D" id="1.20.990.10">
    <property type="entry name" value="NADPH-cytochrome p450 Reductase, Chain A, domain 3"/>
    <property type="match status" value="1"/>
</dbReference>
<keyword evidence="5 12" id="KW-0288">FMN</keyword>
<feature type="binding site" evidence="12">
    <location>
        <begin position="419"/>
        <end position="422"/>
    </location>
    <ligand>
        <name>FAD</name>
        <dbReference type="ChEBI" id="CHEBI:57692"/>
    </ligand>
</feature>
<evidence type="ECO:0000256" key="2">
    <source>
        <dbReference type="ARBA" id="ARBA00022448"/>
    </source>
</evidence>
<dbReference type="PRINTS" id="PR00369">
    <property type="entry name" value="FLAVODOXIN"/>
</dbReference>
<feature type="binding site" evidence="12">
    <location>
        <position position="598"/>
    </location>
    <ligand>
        <name>FAD</name>
        <dbReference type="ChEBI" id="CHEBI:57692"/>
    </ligand>
</feature>
<feature type="binding site" evidence="12">
    <location>
        <position position="410"/>
    </location>
    <ligand>
        <name>FAD</name>
        <dbReference type="ChEBI" id="CHEBI:57692"/>
    </ligand>
</feature>
<dbReference type="FunFam" id="3.40.50.80:FF:000001">
    <property type="entry name" value="NADPH--cytochrome P450 reductase 1"/>
    <property type="match status" value="1"/>
</dbReference>
<keyword evidence="2" id="KW-0813">Transport</keyword>
<comment type="caution">
    <text evidence="15">The sequence shown here is derived from an EMBL/GenBank/DDBJ whole genome shotgun (WGS) entry which is preliminary data.</text>
</comment>
<dbReference type="InterPro" id="IPR017927">
    <property type="entry name" value="FAD-bd_FR_type"/>
</dbReference>
<dbReference type="GO" id="GO:0016651">
    <property type="term" value="F:oxidoreductase activity, acting on NAD(P)H"/>
    <property type="evidence" value="ECO:0007669"/>
    <property type="project" value="UniProtKB-ARBA"/>
</dbReference>
<dbReference type="SUPFAM" id="SSF63380">
    <property type="entry name" value="Riboflavin synthase domain-like"/>
    <property type="match status" value="1"/>
</dbReference>
<dbReference type="InterPro" id="IPR010199">
    <property type="entry name" value="CysJ"/>
</dbReference>
<dbReference type="Gene3D" id="2.40.30.10">
    <property type="entry name" value="Translation factors"/>
    <property type="match status" value="1"/>
</dbReference>
<dbReference type="GO" id="GO:0010181">
    <property type="term" value="F:FMN binding"/>
    <property type="evidence" value="ECO:0007669"/>
    <property type="project" value="InterPro"/>
</dbReference>
<dbReference type="InterPro" id="IPR029039">
    <property type="entry name" value="Flavoprotein-like_sf"/>
</dbReference>
<dbReference type="GO" id="GO:0050660">
    <property type="term" value="F:flavin adenine dinucleotide binding"/>
    <property type="evidence" value="ECO:0007669"/>
    <property type="project" value="InterPro"/>
</dbReference>
<keyword evidence="3" id="KW-0028">Amino-acid biosynthesis</keyword>
<dbReference type="OrthoDB" id="9789468at2"/>
<keyword evidence="9" id="KW-0560">Oxidoreductase</keyword>
<reference evidence="15 16" key="1">
    <citation type="submission" date="2016-07" db="EMBL/GenBank/DDBJ databases">
        <title>Caryophanon latum genome sequencing.</title>
        <authorList>
            <person name="Verma A."/>
            <person name="Pal Y."/>
            <person name="Krishnamurthi S."/>
        </authorList>
    </citation>
    <scope>NUCLEOTIDE SEQUENCE [LARGE SCALE GENOMIC DNA]</scope>
    <source>
        <strain evidence="15 16">DSM 14151</strain>
    </source>
</reference>
<dbReference type="InterPro" id="IPR003097">
    <property type="entry name" value="CysJ-like_FAD-binding"/>
</dbReference>
<dbReference type="EMBL" id="MATO01000016">
    <property type="protein sequence ID" value="OCS92440.1"/>
    <property type="molecule type" value="Genomic_DNA"/>
</dbReference>
<evidence type="ECO:0000259" key="14">
    <source>
        <dbReference type="PROSITE" id="PS51384"/>
    </source>
</evidence>
<accession>A0A1C0YZ42</accession>
<sequence length="598" mass="66296">MKLQVNNSPFSEEQVTLLNDLLPKLTSAQKTWLNGYLAATSASDVIIEEVIDNNAPTAVQAAPQKTRTVTVLFASQTGNAQNLAQKLTFELQAQNIEAEVLSMAKFKPNNLKKVEDVLIVASTNGEGEPPDNAIGFHEFLHSKRAPKLDHVRYAVLALGDTSYEFYCKTGHDFDSRLKELGAEQLLPIVECDVDYEEPAAKWFTDVQNILAQATASAETAQATAAPTAGGTEYTRNKPFAAEVLEKINLNMTGSNKHTVHLELSLEGSGITYEPGDSLGIVPKNNEQLVDALIAALGFNANKLVTDKQVTLRDALINDLEITVLSKPLLQKIAEFTTHNDFQNIVNQTSIKDFVYGRDVLDVVEAYGPFSWNEEQFANLLRKIPGRLYSISSSQAAVDEEVHVTIGRVGYEAYGRERFGVASTHIADSIEIGDTVNVYVHKNPNFKLPAEDQPAIFIGPGTGIAPFRSFLQEREETGATGESWLFFGEQHFVTDFLYQTELQAWLANGTLTNLNVAFSRDTDQKIYVQHRMQEEAAELYEWIKRGAYIYVCGDEKHMAKDVERTLIDIVAAQGNKSAEDAAAFVKQLQQDGRYLRDVY</sequence>
<keyword evidence="16" id="KW-1185">Reference proteome</keyword>
<feature type="domain" description="Flavodoxin-like" evidence="13">
    <location>
        <begin position="69"/>
        <end position="207"/>
    </location>
</feature>
<comment type="catalytic activity">
    <reaction evidence="11">
        <text>hydrogen sulfide + 3 NADP(+) + 3 H2O = sulfite + 3 NADPH + 4 H(+)</text>
        <dbReference type="Rhea" id="RHEA:13801"/>
        <dbReference type="ChEBI" id="CHEBI:15377"/>
        <dbReference type="ChEBI" id="CHEBI:15378"/>
        <dbReference type="ChEBI" id="CHEBI:17359"/>
        <dbReference type="ChEBI" id="CHEBI:29919"/>
        <dbReference type="ChEBI" id="CHEBI:57783"/>
        <dbReference type="ChEBI" id="CHEBI:58349"/>
        <dbReference type="EC" id="1.8.1.2"/>
    </reaction>
</comment>
<feature type="binding site" evidence="12">
    <location>
        <begin position="524"/>
        <end position="528"/>
    </location>
    <ligand>
        <name>NADP(+)</name>
        <dbReference type="ChEBI" id="CHEBI:58349"/>
    </ligand>
</feature>
<evidence type="ECO:0000256" key="12">
    <source>
        <dbReference type="PIRSR" id="PIRSR000207-1"/>
    </source>
</evidence>
<evidence type="ECO:0000256" key="4">
    <source>
        <dbReference type="ARBA" id="ARBA00022630"/>
    </source>
</evidence>
<feature type="binding site" evidence="12">
    <location>
        <position position="560"/>
    </location>
    <ligand>
        <name>NADP(+)</name>
        <dbReference type="ChEBI" id="CHEBI:58349"/>
    </ligand>
</feature>
<evidence type="ECO:0000313" key="15">
    <source>
        <dbReference type="EMBL" id="OCS92440.1"/>
    </source>
</evidence>
<dbReference type="PROSITE" id="PS50902">
    <property type="entry name" value="FLAVODOXIN_LIKE"/>
    <property type="match status" value="1"/>
</dbReference>
<dbReference type="PROSITE" id="PS51384">
    <property type="entry name" value="FAD_FR"/>
    <property type="match status" value="1"/>
</dbReference>
<feature type="binding site" evidence="12">
    <location>
        <begin position="158"/>
        <end position="167"/>
    </location>
    <ligand>
        <name>FMN</name>
        <dbReference type="ChEBI" id="CHEBI:58210"/>
    </ligand>
</feature>
<dbReference type="Pfam" id="PF00667">
    <property type="entry name" value="FAD_binding_1"/>
    <property type="match status" value="1"/>
</dbReference>
<evidence type="ECO:0000256" key="1">
    <source>
        <dbReference type="ARBA" id="ARBA00012604"/>
    </source>
</evidence>
<evidence type="ECO:0000259" key="13">
    <source>
        <dbReference type="PROSITE" id="PS50902"/>
    </source>
</evidence>
<dbReference type="SUPFAM" id="SSF52343">
    <property type="entry name" value="Ferredoxin reductase-like, C-terminal NADP-linked domain"/>
    <property type="match status" value="1"/>
</dbReference>
<dbReference type="EC" id="1.8.1.2" evidence="1"/>
<feature type="binding site" evidence="12">
    <location>
        <begin position="75"/>
        <end position="80"/>
    </location>
    <ligand>
        <name>FMN</name>
        <dbReference type="ChEBI" id="CHEBI:58210"/>
    </ligand>
</feature>
<feature type="binding site" evidence="12">
    <location>
        <begin position="122"/>
        <end position="125"/>
    </location>
    <ligand>
        <name>FMN</name>
        <dbReference type="ChEBI" id="CHEBI:58210"/>
    </ligand>
</feature>
<dbReference type="InterPro" id="IPR039261">
    <property type="entry name" value="FNR_nucleotide-bd"/>
</dbReference>
<name>A0A1C0YZ42_9BACL</name>
<dbReference type="InterPro" id="IPR008254">
    <property type="entry name" value="Flavodoxin/NO_synth"/>
</dbReference>
<dbReference type="Pfam" id="PF00175">
    <property type="entry name" value="NAD_binding_1"/>
    <property type="match status" value="1"/>
</dbReference>
<dbReference type="PRINTS" id="PR00371">
    <property type="entry name" value="FPNCR"/>
</dbReference>
<dbReference type="CDD" id="cd06199">
    <property type="entry name" value="SiR"/>
    <property type="match status" value="1"/>
</dbReference>
<dbReference type="Pfam" id="PF00258">
    <property type="entry name" value="Flavodoxin_1"/>
    <property type="match status" value="1"/>
</dbReference>
<keyword evidence="7 12" id="KW-0521">NADP</keyword>
<evidence type="ECO:0000256" key="11">
    <source>
        <dbReference type="ARBA" id="ARBA00052219"/>
    </source>
</evidence>
<dbReference type="GO" id="GO:0019344">
    <property type="term" value="P:cysteine biosynthetic process"/>
    <property type="evidence" value="ECO:0007669"/>
    <property type="project" value="UniProtKB-KW"/>
</dbReference>
<gene>
    <name evidence="15" type="ORF">A6K76_07310</name>
</gene>
<keyword evidence="4" id="KW-0285">Flavoprotein</keyword>
<protein>
    <recommendedName>
        <fullName evidence="1">assimilatory sulfite reductase (NADPH)</fullName>
        <ecNumber evidence="1">1.8.1.2</ecNumber>
    </recommendedName>
</protein>
<dbReference type="InterPro" id="IPR001094">
    <property type="entry name" value="Flavdoxin-like"/>
</dbReference>
<feature type="binding site" evidence="12">
    <location>
        <begin position="386"/>
        <end position="389"/>
    </location>
    <ligand>
        <name>FAD</name>
        <dbReference type="ChEBI" id="CHEBI:57692"/>
    </ligand>
</feature>
<evidence type="ECO:0000256" key="3">
    <source>
        <dbReference type="ARBA" id="ARBA00022605"/>
    </source>
</evidence>